<evidence type="ECO:0000313" key="2">
    <source>
        <dbReference type="Proteomes" id="UP000018144"/>
    </source>
</evidence>
<sequence length="269" mass="31207">MLEDMSQEMGFKSWRWGSVYFTLAQGAEEGTSKSNKKNESYQEHLHYEPIKHVNENDERVYSKMYMMDWWSCQQLKKPAGSMIVPVIGSCDQTHTTNYARDGRLWPVYISLGNIDTSFQCKKSDEYCILLALLPVPPKYTFKGKGSTAALKLQQEYTQTQRRVYEMIFKPLKDGAENEQFMRGADGQISKCFPVVNAWIDDYMENVGSHSITSLHCPLEAEATKEWLEDHHAKLQEGVFWALKRVDHWTLIIPDLLHTIHLGLFLHMME</sequence>
<protein>
    <submittedName>
        <fullName evidence="1">Uncharacterized protein</fullName>
    </submittedName>
</protein>
<name>U4L220_PYROM</name>
<gene>
    <name evidence="1" type="ORF">PCON_09783</name>
</gene>
<dbReference type="OrthoDB" id="5322288at2759"/>
<dbReference type="Pfam" id="PF18759">
    <property type="entry name" value="Plavaka"/>
    <property type="match status" value="1"/>
</dbReference>
<evidence type="ECO:0000313" key="1">
    <source>
        <dbReference type="EMBL" id="CCX10190.1"/>
    </source>
</evidence>
<dbReference type="OMA" id="RIFTEMW"/>
<proteinExistence type="predicted"/>
<dbReference type="EMBL" id="HF935519">
    <property type="protein sequence ID" value="CCX10190.1"/>
    <property type="molecule type" value="Genomic_DNA"/>
</dbReference>
<dbReference type="AlphaFoldDB" id="U4L220"/>
<dbReference type="eggNOG" id="ENOG502STYC">
    <property type="taxonomic scope" value="Eukaryota"/>
</dbReference>
<accession>U4L220</accession>
<keyword evidence="2" id="KW-1185">Reference proteome</keyword>
<dbReference type="Proteomes" id="UP000018144">
    <property type="component" value="Unassembled WGS sequence"/>
</dbReference>
<dbReference type="InterPro" id="IPR041078">
    <property type="entry name" value="Plavaka"/>
</dbReference>
<organism evidence="1 2">
    <name type="scientific">Pyronema omphalodes (strain CBS 100304)</name>
    <name type="common">Pyronema confluens</name>
    <dbReference type="NCBI Taxonomy" id="1076935"/>
    <lineage>
        <taxon>Eukaryota</taxon>
        <taxon>Fungi</taxon>
        <taxon>Dikarya</taxon>
        <taxon>Ascomycota</taxon>
        <taxon>Pezizomycotina</taxon>
        <taxon>Pezizomycetes</taxon>
        <taxon>Pezizales</taxon>
        <taxon>Pyronemataceae</taxon>
        <taxon>Pyronema</taxon>
    </lineage>
</organism>
<reference evidence="1 2" key="1">
    <citation type="journal article" date="2013" name="PLoS Genet.">
        <title>The genome and development-dependent transcriptomes of Pyronema confluens: a window into fungal evolution.</title>
        <authorList>
            <person name="Traeger S."/>
            <person name="Altegoer F."/>
            <person name="Freitag M."/>
            <person name="Gabaldon T."/>
            <person name="Kempken F."/>
            <person name="Kumar A."/>
            <person name="Marcet-Houben M."/>
            <person name="Poggeler S."/>
            <person name="Stajich J.E."/>
            <person name="Nowrousian M."/>
        </authorList>
    </citation>
    <scope>NUCLEOTIDE SEQUENCE [LARGE SCALE GENOMIC DNA]</scope>
    <source>
        <strain evidence="2">CBS 100304</strain>
        <tissue evidence="1">Vegetative mycelium</tissue>
    </source>
</reference>